<name>A0A1G5R8L0_9RHOB</name>
<reference evidence="10 11" key="1">
    <citation type="submission" date="2016-10" db="EMBL/GenBank/DDBJ databases">
        <authorList>
            <person name="de Groot N.N."/>
        </authorList>
    </citation>
    <scope>NUCLEOTIDE SEQUENCE [LARGE SCALE GENOMIC DNA]</scope>
    <source>
        <strain evidence="10 11">U95</strain>
    </source>
</reference>
<accession>A0A1G5R8L0</accession>
<dbReference type="InterPro" id="IPR004485">
    <property type="entry name" value="Cobalamin_biosynth_CobD/CbiB"/>
</dbReference>
<comment type="similarity">
    <text evidence="3 9">Belongs to the CobD/CbiB family.</text>
</comment>
<keyword evidence="6 9" id="KW-0812">Transmembrane</keyword>
<dbReference type="Pfam" id="PF03186">
    <property type="entry name" value="CobD_Cbib"/>
    <property type="match status" value="1"/>
</dbReference>
<dbReference type="UniPathway" id="UPA00148"/>
<proteinExistence type="inferred from homology"/>
<keyword evidence="7 9" id="KW-1133">Transmembrane helix</keyword>
<evidence type="ECO:0000256" key="3">
    <source>
        <dbReference type="ARBA" id="ARBA00006263"/>
    </source>
</evidence>
<comment type="function">
    <text evidence="9">Converts cobyric acid to cobinamide by the addition of aminopropanol on the F carboxylic group.</text>
</comment>
<keyword evidence="11" id="KW-1185">Reference proteome</keyword>
<evidence type="ECO:0000256" key="4">
    <source>
        <dbReference type="ARBA" id="ARBA00022475"/>
    </source>
</evidence>
<dbReference type="Proteomes" id="UP000198767">
    <property type="component" value="Unassembled WGS sequence"/>
</dbReference>
<comment type="pathway">
    <text evidence="2 9">Cofactor biosynthesis; adenosylcobalamin biosynthesis.</text>
</comment>
<dbReference type="GO" id="GO:0015420">
    <property type="term" value="F:ABC-type vitamin B12 transporter activity"/>
    <property type="evidence" value="ECO:0007669"/>
    <property type="project" value="UniProtKB-UniRule"/>
</dbReference>
<evidence type="ECO:0000256" key="2">
    <source>
        <dbReference type="ARBA" id="ARBA00004953"/>
    </source>
</evidence>
<comment type="caution">
    <text evidence="9">Lacks conserved residue(s) required for the propagation of feature annotation.</text>
</comment>
<evidence type="ECO:0000313" key="11">
    <source>
        <dbReference type="Proteomes" id="UP000198767"/>
    </source>
</evidence>
<evidence type="ECO:0000256" key="7">
    <source>
        <dbReference type="ARBA" id="ARBA00022989"/>
    </source>
</evidence>
<feature type="transmembrane region" description="Helical" evidence="9">
    <location>
        <begin position="56"/>
        <end position="89"/>
    </location>
</feature>
<protein>
    <recommendedName>
        <fullName evidence="9">Cobalamin biosynthesis protein CobD</fullName>
    </recommendedName>
</protein>
<dbReference type="GO" id="GO:0048472">
    <property type="term" value="F:threonine-phosphate decarboxylase activity"/>
    <property type="evidence" value="ECO:0007669"/>
    <property type="project" value="InterPro"/>
</dbReference>
<dbReference type="NCBIfam" id="TIGR00380">
    <property type="entry name" value="cobal_cbiB"/>
    <property type="match status" value="1"/>
</dbReference>
<dbReference type="EMBL" id="FMWG01000010">
    <property type="protein sequence ID" value="SCZ70326.1"/>
    <property type="molecule type" value="Genomic_DNA"/>
</dbReference>
<dbReference type="HAMAP" id="MF_00024">
    <property type="entry name" value="CobD_CbiB"/>
    <property type="match status" value="1"/>
</dbReference>
<feature type="transmembrane region" description="Helical" evidence="9">
    <location>
        <begin position="284"/>
        <end position="302"/>
    </location>
</feature>
<organism evidence="10 11">
    <name type="scientific">Epibacterium ulvae</name>
    <dbReference type="NCBI Taxonomy" id="1156985"/>
    <lineage>
        <taxon>Bacteria</taxon>
        <taxon>Pseudomonadati</taxon>
        <taxon>Pseudomonadota</taxon>
        <taxon>Alphaproteobacteria</taxon>
        <taxon>Rhodobacterales</taxon>
        <taxon>Roseobacteraceae</taxon>
        <taxon>Epibacterium</taxon>
    </lineage>
</organism>
<evidence type="ECO:0000256" key="6">
    <source>
        <dbReference type="ARBA" id="ARBA00022692"/>
    </source>
</evidence>
<dbReference type="GO" id="GO:0009236">
    <property type="term" value="P:cobalamin biosynthetic process"/>
    <property type="evidence" value="ECO:0007669"/>
    <property type="project" value="UniProtKB-UniRule"/>
</dbReference>
<dbReference type="GO" id="GO:0005886">
    <property type="term" value="C:plasma membrane"/>
    <property type="evidence" value="ECO:0007669"/>
    <property type="project" value="UniProtKB-SubCell"/>
</dbReference>
<evidence type="ECO:0000256" key="1">
    <source>
        <dbReference type="ARBA" id="ARBA00004651"/>
    </source>
</evidence>
<comment type="subcellular location">
    <subcellularLocation>
        <location evidence="1 9">Cell membrane</location>
        <topology evidence="1 9">Multi-pass membrane protein</topology>
    </subcellularLocation>
</comment>
<dbReference type="OrthoDB" id="9811967at2"/>
<gene>
    <name evidence="9" type="primary">cobD</name>
    <name evidence="10" type="ORF">SAMN04488118_110102</name>
</gene>
<sequence>MITAILLVPALILDAVLGEPKWLWSHIPHPAVLMGRLIDALDTRLNQGPHQRLKGVATVVALLFIGLFIGFALQTLGAVVTVLTAAILLAQRSLCDHVHAVAEGLQKDLASGRYAVSMIVSRDTADMTTAQVARSAIESGAENLSDGVIAPAFWFLVAGLPGLITYKIINTADSMIGYRTPRHEAFGWAAARLDDVLNWVPARLTSACITLVSLQPKEWSNICRDARKHRSPNAGWPEAAMARLLSVSLAGPRSYDGEMRSFPWVYEAGRKDLTAQDIHHCVMALWKIWGCFLVLTVALALLF</sequence>
<keyword evidence="8 9" id="KW-0472">Membrane</keyword>
<keyword evidence="5 9" id="KW-0169">Cobalamin biosynthesis</keyword>
<evidence type="ECO:0000256" key="8">
    <source>
        <dbReference type="ARBA" id="ARBA00023136"/>
    </source>
</evidence>
<dbReference type="RefSeq" id="WP_090220313.1">
    <property type="nucleotide sequence ID" value="NZ_CANLDO010000009.1"/>
</dbReference>
<evidence type="ECO:0000256" key="9">
    <source>
        <dbReference type="HAMAP-Rule" id="MF_00024"/>
    </source>
</evidence>
<evidence type="ECO:0000256" key="5">
    <source>
        <dbReference type="ARBA" id="ARBA00022573"/>
    </source>
</evidence>
<dbReference type="PANTHER" id="PTHR34308">
    <property type="entry name" value="COBALAMIN BIOSYNTHESIS PROTEIN CBIB"/>
    <property type="match status" value="1"/>
</dbReference>
<dbReference type="PANTHER" id="PTHR34308:SF1">
    <property type="entry name" value="COBALAMIN BIOSYNTHESIS PROTEIN CBIB"/>
    <property type="match status" value="1"/>
</dbReference>
<evidence type="ECO:0000313" key="10">
    <source>
        <dbReference type="EMBL" id="SCZ70326.1"/>
    </source>
</evidence>
<dbReference type="STRING" id="1156985.SAMN04488118_110102"/>
<keyword evidence="4 9" id="KW-1003">Cell membrane</keyword>
<dbReference type="AlphaFoldDB" id="A0A1G5R8L0"/>